<reference evidence="1 2" key="1">
    <citation type="journal article" date="2017" name="Nat. Commun.">
        <title>Genome assembly with in vitro proximity ligation data and whole-genome triplication in lettuce.</title>
        <authorList>
            <person name="Reyes-Chin-Wo S."/>
            <person name="Wang Z."/>
            <person name="Yang X."/>
            <person name="Kozik A."/>
            <person name="Arikit S."/>
            <person name="Song C."/>
            <person name="Xia L."/>
            <person name="Froenicke L."/>
            <person name="Lavelle D.O."/>
            <person name="Truco M.J."/>
            <person name="Xia R."/>
            <person name="Zhu S."/>
            <person name="Xu C."/>
            <person name="Xu H."/>
            <person name="Xu X."/>
            <person name="Cox K."/>
            <person name="Korf I."/>
            <person name="Meyers B.C."/>
            <person name="Michelmore R.W."/>
        </authorList>
    </citation>
    <scope>NUCLEOTIDE SEQUENCE [LARGE SCALE GENOMIC DNA]</scope>
    <source>
        <strain evidence="2">cv. Salinas</strain>
        <tissue evidence="1">Seedlings</tissue>
    </source>
</reference>
<dbReference type="Proteomes" id="UP000235145">
    <property type="component" value="Unassembled WGS sequence"/>
</dbReference>
<sequence>MGKKHVSEVNFLVKSGFESNEQHDVDISSLRDVGEHDVLKNSESTSKEERKVVSSIWKQQNLKPKTLKTYIRIMEHNISRFMPENTMFWCCLDQNFGSALVDLALMSTPSSLKYLPDLLNHLRSPKDHFGLPHNHMTNLPTTNQGTKYTPIQALKRRSTNVGVIIVVVGELRKRQVGVPAPTKINDTRPQHILKGLYRPLTLTVGPTDDKLC</sequence>
<comment type="caution">
    <text evidence="1">The sequence shown here is derived from an EMBL/GenBank/DDBJ whole genome shotgun (WGS) entry which is preliminary data.</text>
</comment>
<evidence type="ECO:0000313" key="1">
    <source>
        <dbReference type="EMBL" id="KAJ0188027.1"/>
    </source>
</evidence>
<keyword evidence="2" id="KW-1185">Reference proteome</keyword>
<gene>
    <name evidence="1" type="ORF">LSAT_V11C900463430</name>
</gene>
<name>A0A9R1WWJ4_LACSA</name>
<organism evidence="1 2">
    <name type="scientific">Lactuca sativa</name>
    <name type="common">Garden lettuce</name>
    <dbReference type="NCBI Taxonomy" id="4236"/>
    <lineage>
        <taxon>Eukaryota</taxon>
        <taxon>Viridiplantae</taxon>
        <taxon>Streptophyta</taxon>
        <taxon>Embryophyta</taxon>
        <taxon>Tracheophyta</taxon>
        <taxon>Spermatophyta</taxon>
        <taxon>Magnoliopsida</taxon>
        <taxon>eudicotyledons</taxon>
        <taxon>Gunneridae</taxon>
        <taxon>Pentapetalae</taxon>
        <taxon>asterids</taxon>
        <taxon>campanulids</taxon>
        <taxon>Asterales</taxon>
        <taxon>Asteraceae</taxon>
        <taxon>Cichorioideae</taxon>
        <taxon>Cichorieae</taxon>
        <taxon>Lactucinae</taxon>
        <taxon>Lactuca</taxon>
    </lineage>
</organism>
<dbReference type="EMBL" id="NBSK02000009">
    <property type="protein sequence ID" value="KAJ0188027.1"/>
    <property type="molecule type" value="Genomic_DNA"/>
</dbReference>
<proteinExistence type="predicted"/>
<dbReference type="AlphaFoldDB" id="A0A9R1WWJ4"/>
<evidence type="ECO:0000313" key="2">
    <source>
        <dbReference type="Proteomes" id="UP000235145"/>
    </source>
</evidence>
<accession>A0A9R1WWJ4</accession>
<protein>
    <submittedName>
        <fullName evidence="1">Uncharacterized protein</fullName>
    </submittedName>
</protein>